<dbReference type="GO" id="GO:0019202">
    <property type="term" value="F:amino acid kinase activity"/>
    <property type="evidence" value="ECO:0007669"/>
    <property type="project" value="TreeGrafter"/>
</dbReference>
<dbReference type="Gene3D" id="3.40.630.30">
    <property type="match status" value="1"/>
</dbReference>
<dbReference type="Gene3D" id="3.90.1200.10">
    <property type="match status" value="1"/>
</dbReference>
<dbReference type="PANTHER" id="PTHR21064">
    <property type="entry name" value="AMINOGLYCOSIDE PHOSPHOTRANSFERASE DOMAIN-CONTAINING PROTEIN-RELATED"/>
    <property type="match status" value="1"/>
</dbReference>
<name>A0A927GYZ8_9BACL</name>
<comment type="similarity">
    <text evidence="7">Belongs to the pseudomonas-type ThrB family.</text>
</comment>
<reference evidence="9" key="1">
    <citation type="submission" date="2020-09" db="EMBL/GenBank/DDBJ databases">
        <title>A novel bacterium of genus Paenibacillus, isolated from South China Sea.</title>
        <authorList>
            <person name="Huang H."/>
            <person name="Mo K."/>
            <person name="Hu Y."/>
        </authorList>
    </citation>
    <scope>NUCLEOTIDE SEQUENCE</scope>
    <source>
        <strain evidence="9">IB182363</strain>
    </source>
</reference>
<evidence type="ECO:0000256" key="2">
    <source>
        <dbReference type="ARBA" id="ARBA00002498"/>
    </source>
</evidence>
<proteinExistence type="inferred from homology"/>
<sequence length="470" mass="54223">MMLLTNMIKGLEHDAPAKLLIERWAHDEGTLTFWRASSNFVYHFERDGKRHWLRFIHETDKTVSRIQAELDFMLYLLDHGYPTVAPVRSTNGVWIETVLTEDGLYYGVVFEQAKGKHVPIASMSDAHLAGWGKTLASLHRLSKTYTSGTALPRSWEDALAFIASVLQRYPRETVLRHELERLRGELAELPSGTGHTGLIHYDFETDNLFYSDEESRYYAIDFDDAMIHWYMMDVTSAISDLLEGEGEEAERSIRSFLAGYRSVRELDESDVRLIPVFRRFEALYTFARLLRSVEGMDMSLSPDWALQLREKLMGYCDRIRDQFRPKVELKPVDADNWYDCTQLQVTEEQTDVFPVQTVYWLAESAYCGFTPLALYTGEQMVGLAVYAVDPDDGSYWIMAFMIDRLFQGRGLGRSGMEALVRYMKEKHNCDKIVLGHRPDNERAAGLYASFGFVEVDRSQLEVTRELIIPR</sequence>
<dbReference type="Proteomes" id="UP000639396">
    <property type="component" value="Unassembled WGS sequence"/>
</dbReference>
<evidence type="ECO:0000256" key="7">
    <source>
        <dbReference type="ARBA" id="ARBA00038240"/>
    </source>
</evidence>
<keyword evidence="10" id="KW-1185">Reference proteome</keyword>
<comment type="caution">
    <text evidence="9">The sequence shown here is derived from an EMBL/GenBank/DDBJ whole genome shotgun (WGS) entry which is preliminary data.</text>
</comment>
<dbReference type="InterPro" id="IPR002575">
    <property type="entry name" value="Aminoglycoside_PTrfase"/>
</dbReference>
<organism evidence="9 10">
    <name type="scientific">Paenibacillus oceani</name>
    <dbReference type="NCBI Taxonomy" id="2772510"/>
    <lineage>
        <taxon>Bacteria</taxon>
        <taxon>Bacillati</taxon>
        <taxon>Bacillota</taxon>
        <taxon>Bacilli</taxon>
        <taxon>Bacillales</taxon>
        <taxon>Paenibacillaceae</taxon>
        <taxon>Paenibacillus</taxon>
    </lineage>
</organism>
<comment type="catalytic activity">
    <reaction evidence="1">
        <text>a gentamycin + GTP = a gentamycin 2''-phosphate + GDP + H(+)</text>
        <dbReference type="Rhea" id="RHEA:48872"/>
        <dbReference type="ChEBI" id="CHEBI:15378"/>
        <dbReference type="ChEBI" id="CHEBI:37565"/>
        <dbReference type="ChEBI" id="CHEBI:58189"/>
        <dbReference type="ChEBI" id="CHEBI:90218"/>
        <dbReference type="ChEBI" id="CHEBI:90219"/>
        <dbReference type="EC" id="2.7.1.190"/>
    </reaction>
</comment>
<dbReference type="InterPro" id="IPR011009">
    <property type="entry name" value="Kinase-like_dom_sf"/>
</dbReference>
<dbReference type="AlphaFoldDB" id="A0A927GYZ8"/>
<keyword evidence="6" id="KW-0511">Multifunctional enzyme</keyword>
<evidence type="ECO:0000256" key="6">
    <source>
        <dbReference type="ARBA" id="ARBA00023268"/>
    </source>
</evidence>
<dbReference type="EC" id="2.7.1.190" evidence="4"/>
<comment type="similarity">
    <text evidence="3">In the C-terminal section; belongs to the aminoglycoside phosphotransferase family.</text>
</comment>
<dbReference type="EMBL" id="JACXJA010000011">
    <property type="protein sequence ID" value="MBD2862441.1"/>
    <property type="molecule type" value="Genomic_DNA"/>
</dbReference>
<evidence type="ECO:0000313" key="10">
    <source>
        <dbReference type="Proteomes" id="UP000639396"/>
    </source>
</evidence>
<accession>A0A927GYZ8</accession>
<comment type="function">
    <text evidence="2">Involved in resistance to gentamicin, tobramycin, and kanamycin. Tobramycin and kanamycin resistance is due to the ACC activity, specified by N-terminal region. The C-terminal region is a kinase that phosphorylates several 4,6-disubstituted aminoglycosides.</text>
</comment>
<dbReference type="InterPro" id="IPR016181">
    <property type="entry name" value="Acyl_CoA_acyltransferase"/>
</dbReference>
<dbReference type="Pfam" id="PF00583">
    <property type="entry name" value="Acetyltransf_1"/>
    <property type="match status" value="1"/>
</dbReference>
<dbReference type="GO" id="GO:0016747">
    <property type="term" value="F:acyltransferase activity, transferring groups other than amino-acyl groups"/>
    <property type="evidence" value="ECO:0007669"/>
    <property type="project" value="InterPro"/>
</dbReference>
<evidence type="ECO:0000259" key="8">
    <source>
        <dbReference type="PROSITE" id="PS51186"/>
    </source>
</evidence>
<dbReference type="CDD" id="cd04301">
    <property type="entry name" value="NAT_SF"/>
    <property type="match status" value="1"/>
</dbReference>
<dbReference type="PANTHER" id="PTHR21064:SF6">
    <property type="entry name" value="AMINOGLYCOSIDE PHOSPHOTRANSFERASE DOMAIN-CONTAINING PROTEIN"/>
    <property type="match status" value="1"/>
</dbReference>
<dbReference type="SUPFAM" id="SSF55729">
    <property type="entry name" value="Acyl-CoA N-acyltransferases (Nat)"/>
    <property type="match status" value="1"/>
</dbReference>
<protein>
    <recommendedName>
        <fullName evidence="5">Bifunctional AAC/APH</fullName>
        <ecNumber evidence="4">2.7.1.190</ecNumber>
    </recommendedName>
</protein>
<feature type="domain" description="N-acetyltransferase" evidence="8">
    <location>
        <begin position="327"/>
        <end position="470"/>
    </location>
</feature>
<dbReference type="InterPro" id="IPR050249">
    <property type="entry name" value="Pseudomonas-type_ThrB"/>
</dbReference>
<evidence type="ECO:0000256" key="5">
    <source>
        <dbReference type="ARBA" id="ARBA00014467"/>
    </source>
</evidence>
<gene>
    <name evidence="9" type="ORF">IDH45_10650</name>
</gene>
<evidence type="ECO:0000313" key="9">
    <source>
        <dbReference type="EMBL" id="MBD2862441.1"/>
    </source>
</evidence>
<dbReference type="InterPro" id="IPR000182">
    <property type="entry name" value="GNAT_dom"/>
</dbReference>
<dbReference type="SUPFAM" id="SSF56112">
    <property type="entry name" value="Protein kinase-like (PK-like)"/>
    <property type="match status" value="1"/>
</dbReference>
<dbReference type="RefSeq" id="WP_190927385.1">
    <property type="nucleotide sequence ID" value="NZ_JACXJA010000011.1"/>
</dbReference>
<evidence type="ECO:0000256" key="3">
    <source>
        <dbReference type="ARBA" id="ARBA00008487"/>
    </source>
</evidence>
<evidence type="ECO:0000256" key="1">
    <source>
        <dbReference type="ARBA" id="ARBA00001735"/>
    </source>
</evidence>
<evidence type="ECO:0000256" key="4">
    <source>
        <dbReference type="ARBA" id="ARBA00011931"/>
    </source>
</evidence>
<dbReference type="PROSITE" id="PS51186">
    <property type="entry name" value="GNAT"/>
    <property type="match status" value="1"/>
</dbReference>
<dbReference type="Pfam" id="PF01636">
    <property type="entry name" value="APH"/>
    <property type="match status" value="1"/>
</dbReference>
<dbReference type="GO" id="GO:0034071">
    <property type="term" value="F:aminoglycoside phosphotransferase activity"/>
    <property type="evidence" value="ECO:0007669"/>
    <property type="project" value="UniProtKB-EC"/>
</dbReference>